<dbReference type="EMBL" id="JABSTQ010006315">
    <property type="protein sequence ID" value="KAG0437519.1"/>
    <property type="molecule type" value="Genomic_DNA"/>
</dbReference>
<proteinExistence type="predicted"/>
<comment type="caution">
    <text evidence="1">The sequence shown here is derived from an EMBL/GenBank/DDBJ whole genome shotgun (WGS) entry which is preliminary data.</text>
</comment>
<sequence>MQQDEEEAMDGSVPGRKEDGDFTTVSRKKKRTRHEDLNGAKAGVVELLILTKICGVPVRAFLPRSKNSRVGEISDVDTDITEDRLSKIIDSGLSCPKLQNEKETCKVKVRENITFLEAAKVVEEQRKIKRRKKQHVEKPGTGASRPKSQTTAQEADPGAQGSSSPAGAAKAANPYNDGMENHARGLTYRDVTQGTPPKSGGGQKEATLPSRDTGDTAKARDVSSEFAERSTVSKFINLVFNTVRRLLELLPPSGFRTTLNSLLFLEGLLGAAF</sequence>
<name>A0AC60QS20_IXOPE</name>
<reference evidence="1 2" key="1">
    <citation type="journal article" date="2020" name="Cell">
        <title>Large-Scale Comparative Analyses of Tick Genomes Elucidate Their Genetic Diversity and Vector Capacities.</title>
        <authorList>
            <consortium name="Tick Genome and Microbiome Consortium (TIGMIC)"/>
            <person name="Jia N."/>
            <person name="Wang J."/>
            <person name="Shi W."/>
            <person name="Du L."/>
            <person name="Sun Y."/>
            <person name="Zhan W."/>
            <person name="Jiang J.F."/>
            <person name="Wang Q."/>
            <person name="Zhang B."/>
            <person name="Ji P."/>
            <person name="Bell-Sakyi L."/>
            <person name="Cui X.M."/>
            <person name="Yuan T.T."/>
            <person name="Jiang B.G."/>
            <person name="Yang W.F."/>
            <person name="Lam T.T."/>
            <person name="Chang Q.C."/>
            <person name="Ding S.J."/>
            <person name="Wang X.J."/>
            <person name="Zhu J.G."/>
            <person name="Ruan X.D."/>
            <person name="Zhao L."/>
            <person name="Wei J.T."/>
            <person name="Ye R.Z."/>
            <person name="Que T.C."/>
            <person name="Du C.H."/>
            <person name="Zhou Y.H."/>
            <person name="Cheng J.X."/>
            <person name="Dai P.F."/>
            <person name="Guo W.B."/>
            <person name="Han X.H."/>
            <person name="Huang E.J."/>
            <person name="Li L.F."/>
            <person name="Wei W."/>
            <person name="Gao Y.C."/>
            <person name="Liu J.Z."/>
            <person name="Shao H.Z."/>
            <person name="Wang X."/>
            <person name="Wang C.C."/>
            <person name="Yang T.C."/>
            <person name="Huo Q.B."/>
            <person name="Li W."/>
            <person name="Chen H.Y."/>
            <person name="Chen S.E."/>
            <person name="Zhou L.G."/>
            <person name="Ni X.B."/>
            <person name="Tian J.H."/>
            <person name="Sheng Y."/>
            <person name="Liu T."/>
            <person name="Pan Y.S."/>
            <person name="Xia L.Y."/>
            <person name="Li J."/>
            <person name="Zhao F."/>
            <person name="Cao W.C."/>
        </authorList>
    </citation>
    <scope>NUCLEOTIDE SEQUENCE [LARGE SCALE GENOMIC DNA]</scope>
    <source>
        <strain evidence="1">Iper-2018</strain>
    </source>
</reference>
<accession>A0AC60QS20</accession>
<evidence type="ECO:0000313" key="1">
    <source>
        <dbReference type="EMBL" id="KAG0437519.1"/>
    </source>
</evidence>
<protein>
    <submittedName>
        <fullName evidence="1">Uncharacterized protein</fullName>
    </submittedName>
</protein>
<dbReference type="Proteomes" id="UP000805193">
    <property type="component" value="Unassembled WGS sequence"/>
</dbReference>
<keyword evidence="2" id="KW-1185">Reference proteome</keyword>
<gene>
    <name evidence="1" type="ORF">HPB47_017408</name>
</gene>
<evidence type="ECO:0000313" key="2">
    <source>
        <dbReference type="Proteomes" id="UP000805193"/>
    </source>
</evidence>
<organism evidence="1 2">
    <name type="scientific">Ixodes persulcatus</name>
    <name type="common">Taiga tick</name>
    <dbReference type="NCBI Taxonomy" id="34615"/>
    <lineage>
        <taxon>Eukaryota</taxon>
        <taxon>Metazoa</taxon>
        <taxon>Ecdysozoa</taxon>
        <taxon>Arthropoda</taxon>
        <taxon>Chelicerata</taxon>
        <taxon>Arachnida</taxon>
        <taxon>Acari</taxon>
        <taxon>Parasitiformes</taxon>
        <taxon>Ixodida</taxon>
        <taxon>Ixodoidea</taxon>
        <taxon>Ixodidae</taxon>
        <taxon>Ixodinae</taxon>
        <taxon>Ixodes</taxon>
    </lineage>
</organism>